<feature type="region of interest" description="Disordered" evidence="11">
    <location>
        <begin position="773"/>
        <end position="802"/>
    </location>
</feature>
<keyword evidence="4" id="KW-1003">Cell membrane</keyword>
<feature type="compositionally biased region" description="Basic and acidic residues" evidence="11">
    <location>
        <begin position="695"/>
        <end position="708"/>
    </location>
</feature>
<evidence type="ECO:0008006" key="15">
    <source>
        <dbReference type="Google" id="ProtNLM"/>
    </source>
</evidence>
<feature type="compositionally biased region" description="Low complexity" evidence="11">
    <location>
        <begin position="662"/>
        <end position="676"/>
    </location>
</feature>
<feature type="region of interest" description="Disordered" evidence="11">
    <location>
        <begin position="229"/>
        <end position="279"/>
    </location>
</feature>
<feature type="transmembrane region" description="Helical" evidence="12">
    <location>
        <begin position="842"/>
        <end position="862"/>
    </location>
</feature>
<feature type="compositionally biased region" description="Basic and acidic residues" evidence="11">
    <location>
        <begin position="468"/>
        <end position="609"/>
    </location>
</feature>
<dbReference type="GO" id="GO:0030314">
    <property type="term" value="C:junctional membrane complex"/>
    <property type="evidence" value="ECO:0007669"/>
    <property type="project" value="InterPro"/>
</dbReference>
<feature type="compositionally biased region" description="Pro residues" evidence="11">
    <location>
        <begin position="718"/>
        <end position="739"/>
    </location>
</feature>
<keyword evidence="6 12" id="KW-0812">Transmembrane</keyword>
<dbReference type="PANTHER" id="PTHR23085:SF6">
    <property type="entry name" value="JUNCTOPHILIN-1"/>
    <property type="match status" value="1"/>
</dbReference>
<feature type="compositionally biased region" description="Low complexity" evidence="11">
    <location>
        <begin position="231"/>
        <end position="253"/>
    </location>
</feature>
<feature type="compositionally biased region" description="Basic residues" evidence="11">
    <location>
        <begin position="394"/>
        <end position="403"/>
    </location>
</feature>
<evidence type="ECO:0000256" key="10">
    <source>
        <dbReference type="ARBA" id="ARBA00023136"/>
    </source>
</evidence>
<sequence>MTGGRFDFDDGGTYCGGWEHGKAHGHGICTGPKGQGEYSGAWSHGFEIVGVYTWPSGNTYQGYWAHGKRHGLGVEVKGKWIYRGEWSHGFKGRYGVRQNHSTPARYDGTWSNGLQDGYGVETYEDGGTYQGQWLGGTRHGYGVRQSVPYGMATVVRSPLRTSLASLRSVQSNGAILQDTVPVPTEQPVSSRGGFVLNFHSDSEAAGVRRKGPFRTRSLFGSLRQLRKSESKSSISSKRSSARSDAAMSRISSSDGTSTVSYGDEESVAEHSTDATATETYMGEWKSDKRSGFGVSERSNGMKYEGEWLGNKRHGYGCTVFPDGTREEGKYKNNVLVRGIRKHLIPIKNPKTKEKVERAVDSSRRAAVIAKTKVEIALSSSELFKQGHTASKPTKASRRSHGHSMTRDAWTTHARLKSEAADQAALAADQESDLARTGARELSPNFYQPACSPDSDAGPEGDLSPEGPEGDHSPEGLEGDHSPERPEDDHSPEGPEGDHSPEGPEGDHSPERPEDDHSPEGPEGDHSPERPEDDHSPEGPEGDHSPEGPEGDHSPEGPEGDHSPEGPEGDHSPEGLEGDHSPERPEDDHSPEGPEGDHSPEGPEGDHSPEGPDFLALVRTLAAAICLDYIKQKPSEPVEEVEEAPPAEEEEKKSGSPFYQRGTTPSHSPTRSTSSSPPSAPKKKSQLANSSLTQKMSKDDSSASRKISKEVPGFTRGSVPPPGPAPFNLQEPPPPKPPKAQEPIANPVRPVNGQLHAAYHSYYVKTPVKVVPPEEPEEAEMSPSSLALVTPPPPKLFSTSTPKPELKFRKQESIKPKSLSETKKASVEISSDVLEGEMGPNSILVAMVMLLNIGLAIIFVHFLT</sequence>
<feature type="compositionally biased region" description="Acidic residues" evidence="11">
    <location>
        <begin position="636"/>
        <end position="648"/>
    </location>
</feature>
<dbReference type="InterPro" id="IPR003409">
    <property type="entry name" value="MORN"/>
</dbReference>
<reference evidence="13" key="1">
    <citation type="submission" date="2023-03" db="EMBL/GenBank/DDBJ databases">
        <title>Electrophorus voltai genome.</title>
        <authorList>
            <person name="Bian C."/>
        </authorList>
    </citation>
    <scope>NUCLEOTIDE SEQUENCE</scope>
    <source>
        <strain evidence="13">CB-2022</strain>
        <tissue evidence="13">Muscle</tissue>
    </source>
</reference>
<keyword evidence="8" id="KW-0256">Endoplasmic reticulum</keyword>
<dbReference type="Proteomes" id="UP001239994">
    <property type="component" value="Unassembled WGS sequence"/>
</dbReference>
<dbReference type="FunFam" id="2.20.110.10:FF:000001">
    <property type="entry name" value="Junctophilin"/>
    <property type="match status" value="1"/>
</dbReference>
<dbReference type="Gene3D" id="2.20.110.10">
    <property type="entry name" value="Histone H3 K4-specific methyltransferase SET7/9 N-terminal domain"/>
    <property type="match status" value="2"/>
</dbReference>
<name>A0AAD9E425_9TELE</name>
<evidence type="ECO:0000256" key="8">
    <source>
        <dbReference type="ARBA" id="ARBA00022824"/>
    </source>
</evidence>
<organism evidence="13 14">
    <name type="scientific">Electrophorus voltai</name>
    <dbReference type="NCBI Taxonomy" id="2609070"/>
    <lineage>
        <taxon>Eukaryota</taxon>
        <taxon>Metazoa</taxon>
        <taxon>Chordata</taxon>
        <taxon>Craniata</taxon>
        <taxon>Vertebrata</taxon>
        <taxon>Euteleostomi</taxon>
        <taxon>Actinopterygii</taxon>
        <taxon>Neopterygii</taxon>
        <taxon>Teleostei</taxon>
        <taxon>Ostariophysi</taxon>
        <taxon>Gymnotiformes</taxon>
        <taxon>Gymnotoidei</taxon>
        <taxon>Gymnotidae</taxon>
        <taxon>Electrophorus</taxon>
    </lineage>
</organism>
<evidence type="ECO:0000256" key="3">
    <source>
        <dbReference type="ARBA" id="ARBA00008599"/>
    </source>
</evidence>
<evidence type="ECO:0000256" key="5">
    <source>
        <dbReference type="ARBA" id="ARBA00022553"/>
    </source>
</evidence>
<evidence type="ECO:0000256" key="12">
    <source>
        <dbReference type="SAM" id="Phobius"/>
    </source>
</evidence>
<evidence type="ECO:0000256" key="4">
    <source>
        <dbReference type="ARBA" id="ARBA00022475"/>
    </source>
</evidence>
<dbReference type="SUPFAM" id="SSF82185">
    <property type="entry name" value="Histone H3 K4-specific methyltransferase SET7/9 N-terminal domain"/>
    <property type="match status" value="2"/>
</dbReference>
<dbReference type="AlphaFoldDB" id="A0AAD9E425"/>
<comment type="caution">
    <text evidence="13">The sequence shown here is derived from an EMBL/GenBank/DDBJ whole genome shotgun (WGS) entry which is preliminary data.</text>
</comment>
<dbReference type="Pfam" id="PF02493">
    <property type="entry name" value="MORN"/>
    <property type="match status" value="8"/>
</dbReference>
<evidence type="ECO:0000313" key="14">
    <source>
        <dbReference type="Proteomes" id="UP001239994"/>
    </source>
</evidence>
<feature type="region of interest" description="Disordered" evidence="11">
    <location>
        <begin position="630"/>
        <end position="746"/>
    </location>
</feature>
<dbReference type="FunFam" id="2.20.110.10:FF:000003">
    <property type="entry name" value="Junctophilin"/>
    <property type="match status" value="1"/>
</dbReference>
<evidence type="ECO:0000256" key="1">
    <source>
        <dbReference type="ARBA" id="ARBA00004163"/>
    </source>
</evidence>
<keyword evidence="5" id="KW-0597">Phosphoprotein</keyword>
<protein>
    <recommendedName>
        <fullName evidence="15">Junctophilin</fullName>
    </recommendedName>
</protein>
<gene>
    <name evidence="13" type="ORF">P4O66_004785</name>
</gene>
<feature type="region of interest" description="Disordered" evidence="11">
    <location>
        <begin position="384"/>
        <end position="406"/>
    </location>
</feature>
<accession>A0AAD9E425</accession>
<keyword evidence="14" id="KW-1185">Reference proteome</keyword>
<dbReference type="GO" id="GO:0005789">
    <property type="term" value="C:endoplasmic reticulum membrane"/>
    <property type="evidence" value="ECO:0007669"/>
    <property type="project" value="UniProtKB-SubCell"/>
</dbReference>
<feature type="compositionally biased region" description="Polar residues" evidence="11">
    <location>
        <begin position="685"/>
        <end position="694"/>
    </location>
</feature>
<keyword evidence="9 12" id="KW-1133">Transmembrane helix</keyword>
<evidence type="ECO:0000256" key="6">
    <source>
        <dbReference type="ARBA" id="ARBA00022692"/>
    </source>
</evidence>
<evidence type="ECO:0000256" key="2">
    <source>
        <dbReference type="ARBA" id="ARBA00004202"/>
    </source>
</evidence>
<dbReference type="EMBL" id="JAROKS010000001">
    <property type="protein sequence ID" value="KAK1806445.1"/>
    <property type="molecule type" value="Genomic_DNA"/>
</dbReference>
<evidence type="ECO:0000313" key="13">
    <source>
        <dbReference type="EMBL" id="KAK1806445.1"/>
    </source>
</evidence>
<dbReference type="InterPro" id="IPR017191">
    <property type="entry name" value="Junctophilin"/>
</dbReference>
<comment type="similarity">
    <text evidence="3">Belongs to the junctophilin family.</text>
</comment>
<evidence type="ECO:0000256" key="7">
    <source>
        <dbReference type="ARBA" id="ARBA00022737"/>
    </source>
</evidence>
<dbReference type="PANTHER" id="PTHR23085">
    <property type="entry name" value="GH28348P"/>
    <property type="match status" value="1"/>
</dbReference>
<dbReference type="GO" id="GO:0005886">
    <property type="term" value="C:plasma membrane"/>
    <property type="evidence" value="ECO:0007669"/>
    <property type="project" value="UniProtKB-SubCell"/>
</dbReference>
<proteinExistence type="inferred from homology"/>
<feature type="region of interest" description="Disordered" evidence="11">
    <location>
        <begin position="442"/>
        <end position="614"/>
    </location>
</feature>
<feature type="compositionally biased region" description="Polar residues" evidence="11">
    <location>
        <begin position="384"/>
        <end position="393"/>
    </location>
</feature>
<evidence type="ECO:0000256" key="9">
    <source>
        <dbReference type="ARBA" id="ARBA00022989"/>
    </source>
</evidence>
<evidence type="ECO:0000256" key="11">
    <source>
        <dbReference type="SAM" id="MobiDB-lite"/>
    </source>
</evidence>
<comment type="subcellular location">
    <subcellularLocation>
        <location evidence="2">Cell membrane</location>
        <topology evidence="2">Peripheral membrane protein</topology>
    </subcellularLocation>
    <subcellularLocation>
        <location evidence="1">Endoplasmic reticulum membrane</location>
        <topology evidence="1">Single-pass type IV membrane protein</topology>
    </subcellularLocation>
</comment>
<dbReference type="SMART" id="SM00698">
    <property type="entry name" value="MORN"/>
    <property type="match status" value="6"/>
</dbReference>
<keyword evidence="7" id="KW-0677">Repeat</keyword>
<keyword evidence="10 12" id="KW-0472">Membrane</keyword>